<reference evidence="2" key="1">
    <citation type="submission" date="2021-10" db="EMBL/GenBank/DDBJ databases">
        <title>Melipona bicolor Genome sequencing and assembly.</title>
        <authorList>
            <person name="Araujo N.S."/>
            <person name="Arias M.C."/>
        </authorList>
    </citation>
    <scope>NUCLEOTIDE SEQUENCE</scope>
    <source>
        <strain evidence="2">USP_2M_L1-L4_2017</strain>
        <tissue evidence="2">Whole body</tissue>
    </source>
</reference>
<dbReference type="Proteomes" id="UP001177670">
    <property type="component" value="Unassembled WGS sequence"/>
</dbReference>
<name>A0AA40FGL7_9HYME</name>
<gene>
    <name evidence="2" type="ORF">K0M31_014956</name>
</gene>
<comment type="caution">
    <text evidence="2">The sequence shown here is derived from an EMBL/GenBank/DDBJ whole genome shotgun (WGS) entry which is preliminary data.</text>
</comment>
<evidence type="ECO:0000313" key="2">
    <source>
        <dbReference type="EMBL" id="KAK1118652.1"/>
    </source>
</evidence>
<accession>A0AA40FGL7</accession>
<proteinExistence type="predicted"/>
<evidence type="ECO:0000313" key="3">
    <source>
        <dbReference type="Proteomes" id="UP001177670"/>
    </source>
</evidence>
<protein>
    <submittedName>
        <fullName evidence="2">Uncharacterized protein</fullName>
    </submittedName>
</protein>
<dbReference type="EMBL" id="JAHYIQ010000042">
    <property type="protein sequence ID" value="KAK1118652.1"/>
    <property type="molecule type" value="Genomic_DNA"/>
</dbReference>
<sequence>MENDPTQDKAQVGLADEAEWKKRGEKHHRQWRRSDARVPLPPTRPLVLVCSGGNLNPWRTAKGLLIAAMPADVSREIS</sequence>
<feature type="region of interest" description="Disordered" evidence="1">
    <location>
        <begin position="1"/>
        <end position="38"/>
    </location>
</feature>
<dbReference type="AlphaFoldDB" id="A0AA40FGL7"/>
<evidence type="ECO:0000256" key="1">
    <source>
        <dbReference type="SAM" id="MobiDB-lite"/>
    </source>
</evidence>
<organism evidence="2 3">
    <name type="scientific">Melipona bicolor</name>
    <dbReference type="NCBI Taxonomy" id="60889"/>
    <lineage>
        <taxon>Eukaryota</taxon>
        <taxon>Metazoa</taxon>
        <taxon>Ecdysozoa</taxon>
        <taxon>Arthropoda</taxon>
        <taxon>Hexapoda</taxon>
        <taxon>Insecta</taxon>
        <taxon>Pterygota</taxon>
        <taxon>Neoptera</taxon>
        <taxon>Endopterygota</taxon>
        <taxon>Hymenoptera</taxon>
        <taxon>Apocrita</taxon>
        <taxon>Aculeata</taxon>
        <taxon>Apoidea</taxon>
        <taxon>Anthophila</taxon>
        <taxon>Apidae</taxon>
        <taxon>Melipona</taxon>
    </lineage>
</organism>
<keyword evidence="3" id="KW-1185">Reference proteome</keyword>